<evidence type="ECO:0000313" key="9">
    <source>
        <dbReference type="Proteomes" id="UP000288028"/>
    </source>
</evidence>
<dbReference type="InterPro" id="IPR050104">
    <property type="entry name" value="FMN-dep_NADH:Q_OxRdtase_AzoR1"/>
</dbReference>
<comment type="subunit">
    <text evidence="6">Homodimer.</text>
</comment>
<keyword evidence="2 6" id="KW-0288">FMN</keyword>
<comment type="caution">
    <text evidence="6">Lacks conserved residue(s) required for the propagation of feature annotation.</text>
</comment>
<accession>A0A430B658</accession>
<proteinExistence type="inferred from homology"/>
<comment type="cofactor">
    <cofactor evidence="6">
        <name>FMN</name>
        <dbReference type="ChEBI" id="CHEBI:58210"/>
    </cofactor>
    <text evidence="6">Binds 1 FMN per subunit.</text>
</comment>
<feature type="domain" description="Flavodoxin-like fold" evidence="7">
    <location>
        <begin position="1"/>
        <end position="192"/>
    </location>
</feature>
<protein>
    <recommendedName>
        <fullName evidence="6">FMN dependent NADH:quinone oxidoreductase</fullName>
        <ecNumber evidence="6">1.6.5.-</ecNumber>
    </recommendedName>
    <alternativeName>
        <fullName evidence="6">Azo-dye reductase</fullName>
    </alternativeName>
    <alternativeName>
        <fullName evidence="6">FMN-dependent NADH-azo compound oxidoreductase</fullName>
    </alternativeName>
    <alternativeName>
        <fullName evidence="6">FMN-dependent NADH-azoreductase</fullName>
        <ecNumber evidence="6">1.7.1.17</ecNumber>
    </alternativeName>
</protein>
<reference evidence="8 9" key="1">
    <citation type="submission" date="2017-05" db="EMBL/GenBank/DDBJ databases">
        <title>Vagococcus spp. assemblies.</title>
        <authorList>
            <person name="Gulvik C.A."/>
        </authorList>
    </citation>
    <scope>NUCLEOTIDE SEQUENCE [LARGE SCALE GENOMIC DNA]</scope>
    <source>
        <strain evidence="8 9">SS1714</strain>
    </source>
</reference>
<comment type="function">
    <text evidence="6">Also exhibits azoreductase activity. Catalyzes the reductive cleavage of the azo bond in aromatic azo compounds to the corresponding amines.</text>
</comment>
<dbReference type="Pfam" id="PF02525">
    <property type="entry name" value="Flavodoxin_2"/>
    <property type="match status" value="1"/>
</dbReference>
<evidence type="ECO:0000313" key="8">
    <source>
        <dbReference type="EMBL" id="RSU15795.1"/>
    </source>
</evidence>
<comment type="similarity">
    <text evidence="6">Belongs to the azoreductase type 1 family.</text>
</comment>
<comment type="catalytic activity">
    <reaction evidence="6">
        <text>2 a quinone + NADH + H(+) = 2 a 1,4-benzosemiquinone + NAD(+)</text>
        <dbReference type="Rhea" id="RHEA:65952"/>
        <dbReference type="ChEBI" id="CHEBI:15378"/>
        <dbReference type="ChEBI" id="CHEBI:57540"/>
        <dbReference type="ChEBI" id="CHEBI:57945"/>
        <dbReference type="ChEBI" id="CHEBI:132124"/>
        <dbReference type="ChEBI" id="CHEBI:134225"/>
    </reaction>
</comment>
<dbReference type="InterPro" id="IPR023048">
    <property type="entry name" value="NADH:quinone_OxRdtase_FMN_depd"/>
</dbReference>
<evidence type="ECO:0000256" key="6">
    <source>
        <dbReference type="HAMAP-Rule" id="MF_01216"/>
    </source>
</evidence>
<dbReference type="AlphaFoldDB" id="A0A430B658"/>
<dbReference type="RefSeq" id="WP_126792586.1">
    <property type="nucleotide sequence ID" value="NZ_CP060720.1"/>
</dbReference>
<dbReference type="EMBL" id="NGKB01000004">
    <property type="protein sequence ID" value="RSU15795.1"/>
    <property type="molecule type" value="Genomic_DNA"/>
</dbReference>
<dbReference type="EC" id="1.7.1.17" evidence="6"/>
<keyword evidence="9" id="KW-1185">Reference proteome</keyword>
<organism evidence="8 9">
    <name type="scientific">Vagococcus carniphilus</name>
    <dbReference type="NCBI Taxonomy" id="218144"/>
    <lineage>
        <taxon>Bacteria</taxon>
        <taxon>Bacillati</taxon>
        <taxon>Bacillota</taxon>
        <taxon>Bacilli</taxon>
        <taxon>Lactobacillales</taxon>
        <taxon>Enterococcaceae</taxon>
        <taxon>Vagococcus</taxon>
    </lineage>
</organism>
<evidence type="ECO:0000256" key="3">
    <source>
        <dbReference type="ARBA" id="ARBA00023002"/>
    </source>
</evidence>
<evidence type="ECO:0000256" key="4">
    <source>
        <dbReference type="ARBA" id="ARBA00023027"/>
    </source>
</evidence>
<keyword evidence="3 6" id="KW-0560">Oxidoreductase</keyword>
<dbReference type="PANTHER" id="PTHR43741:SF4">
    <property type="entry name" value="FMN-DEPENDENT NADH:QUINONE OXIDOREDUCTASE"/>
    <property type="match status" value="1"/>
</dbReference>
<dbReference type="HAMAP" id="MF_01216">
    <property type="entry name" value="Azoreductase_type1"/>
    <property type="match status" value="1"/>
</dbReference>
<comment type="function">
    <text evidence="6">Quinone reductase that provides resistance to thiol-specific stress caused by electrophilic quinones.</text>
</comment>
<dbReference type="InterPro" id="IPR003680">
    <property type="entry name" value="Flavodoxin_fold"/>
</dbReference>
<gene>
    <name evidence="6" type="primary">azoR</name>
    <name evidence="8" type="ORF">CBF28_04995</name>
</gene>
<evidence type="ECO:0000259" key="7">
    <source>
        <dbReference type="Pfam" id="PF02525"/>
    </source>
</evidence>
<evidence type="ECO:0000256" key="1">
    <source>
        <dbReference type="ARBA" id="ARBA00022630"/>
    </source>
</evidence>
<dbReference type="GO" id="GO:0016652">
    <property type="term" value="F:oxidoreductase activity, acting on NAD(P)H as acceptor"/>
    <property type="evidence" value="ECO:0007669"/>
    <property type="project" value="UniProtKB-UniRule"/>
</dbReference>
<keyword evidence="4 6" id="KW-0520">NAD</keyword>
<dbReference type="PANTHER" id="PTHR43741">
    <property type="entry name" value="FMN-DEPENDENT NADH-AZOREDUCTASE 1"/>
    <property type="match status" value="1"/>
</dbReference>
<dbReference type="InterPro" id="IPR029039">
    <property type="entry name" value="Flavoprotein-like_sf"/>
</dbReference>
<dbReference type="Gene3D" id="3.40.50.360">
    <property type="match status" value="1"/>
</dbReference>
<dbReference type="EC" id="1.6.5.-" evidence="6"/>
<dbReference type="GO" id="GO:0016655">
    <property type="term" value="F:oxidoreductase activity, acting on NAD(P)H, quinone or similar compound as acceptor"/>
    <property type="evidence" value="ECO:0007669"/>
    <property type="project" value="InterPro"/>
</dbReference>
<dbReference type="OrthoDB" id="9805013at2"/>
<name>A0A430B658_9ENTE</name>
<keyword evidence="1 6" id="KW-0285">Flavoprotein</keyword>
<dbReference type="SUPFAM" id="SSF52218">
    <property type="entry name" value="Flavoproteins"/>
    <property type="match status" value="1"/>
</dbReference>
<evidence type="ECO:0000256" key="5">
    <source>
        <dbReference type="ARBA" id="ARBA00048542"/>
    </source>
</evidence>
<dbReference type="GeneID" id="95581649"/>
<dbReference type="GO" id="GO:0010181">
    <property type="term" value="F:FMN binding"/>
    <property type="evidence" value="ECO:0007669"/>
    <property type="project" value="UniProtKB-UniRule"/>
</dbReference>
<comment type="catalytic activity">
    <reaction evidence="5">
        <text>N,N-dimethyl-1,4-phenylenediamine + anthranilate + 2 NAD(+) = 2-(4-dimethylaminophenyl)diazenylbenzoate + 2 NADH + 2 H(+)</text>
        <dbReference type="Rhea" id="RHEA:55872"/>
        <dbReference type="ChEBI" id="CHEBI:15378"/>
        <dbReference type="ChEBI" id="CHEBI:15783"/>
        <dbReference type="ChEBI" id="CHEBI:16567"/>
        <dbReference type="ChEBI" id="CHEBI:57540"/>
        <dbReference type="ChEBI" id="CHEBI:57945"/>
        <dbReference type="ChEBI" id="CHEBI:71579"/>
        <dbReference type="EC" id="1.7.1.17"/>
    </reaction>
    <physiologicalReaction direction="right-to-left" evidence="5">
        <dbReference type="Rhea" id="RHEA:55874"/>
    </physiologicalReaction>
</comment>
<sequence length="211" mass="24917">MKTLIINAHPDYTNKKHYSVLFQEKFLFNFKKRFPEELPTIINLYEDDIPRIEHGQLLSIWDKEEKNEELNFEEKRLKEISLNLLNQFKNHHRIVLTTPLHNFNVTSKTKDYIDNLLIARETFKYTEDGSVGLMTDDYKLLTIQASGSIYTKEDRYKSLDISSLYIKGIFEEIMGFSAVEFLRLEGTAFLPEDLIISNGEKELNRLMDSFY</sequence>
<dbReference type="GO" id="GO:0009055">
    <property type="term" value="F:electron transfer activity"/>
    <property type="evidence" value="ECO:0007669"/>
    <property type="project" value="UniProtKB-UniRule"/>
</dbReference>
<evidence type="ECO:0000256" key="2">
    <source>
        <dbReference type="ARBA" id="ARBA00022643"/>
    </source>
</evidence>
<comment type="caution">
    <text evidence="8">The sequence shown here is derived from an EMBL/GenBank/DDBJ whole genome shotgun (WGS) entry which is preliminary data.</text>
</comment>
<dbReference type="Proteomes" id="UP000288028">
    <property type="component" value="Unassembled WGS sequence"/>
</dbReference>